<dbReference type="InterPro" id="IPR000209">
    <property type="entry name" value="Peptidase_S8/S53_dom"/>
</dbReference>
<accession>A0ABV9HS59</accession>
<dbReference type="PROSITE" id="PS00138">
    <property type="entry name" value="SUBTILASE_SER"/>
    <property type="match status" value="1"/>
</dbReference>
<sequence>MKKIIGSFLIVTILLIASCSKVDENLEESIPVEANYKSQYTSASSPKYSTRELIIQFKKNTPLRKKAALRQQFQVVDYEVCAHCDGTFEKWDFGPGIDLENKFGSVSSGSGGAESIENVIIEFSFENDVEIPYLTGGTGNTYDTEHIASNNSNDNTVTIAVLDSGIDVHYPTFDSSPFLYDAAPLGIPGVYSGWDYVNEDNNCYDDYIQVHGTAVSTMIYESLNYAEVPFQLLPVKIADQDGEVSIFNMLCGMLFSLPKADIVQISAGWYDDINANPFTTSVFLDLLSQYENVLVVTSAGNSSNDNDGNIAHYPSNFSAMTSNVIAVGATNEEVTDAAYFTNYGRNTVDFMSKGTNLPFVNTIGQSVPISGTSFSAPLVTAVAAKLLYGSGMTYTPIEIKEQLDAGGIPVFYTKQTIYNKYITPLY</sequence>
<dbReference type="InterPro" id="IPR015500">
    <property type="entry name" value="Peptidase_S8_subtilisin-rel"/>
</dbReference>
<dbReference type="PROSITE" id="PS00136">
    <property type="entry name" value="SUBTILASE_ASP"/>
    <property type="match status" value="1"/>
</dbReference>
<dbReference type="PROSITE" id="PS51257">
    <property type="entry name" value="PROKAR_LIPOPROTEIN"/>
    <property type="match status" value="1"/>
</dbReference>
<keyword evidence="4 5" id="KW-0720">Serine protease</keyword>
<dbReference type="Pfam" id="PF00082">
    <property type="entry name" value="Peptidase_S8"/>
    <property type="match status" value="1"/>
</dbReference>
<dbReference type="InterPro" id="IPR023828">
    <property type="entry name" value="Peptidase_S8_Ser-AS"/>
</dbReference>
<feature type="domain" description="Peptidase S8/S53" evidence="7">
    <location>
        <begin position="155"/>
        <end position="400"/>
    </location>
</feature>
<dbReference type="Proteomes" id="UP001596043">
    <property type="component" value="Unassembled WGS sequence"/>
</dbReference>
<dbReference type="PANTHER" id="PTHR43806:SF11">
    <property type="entry name" value="CEREVISIN-RELATED"/>
    <property type="match status" value="1"/>
</dbReference>
<evidence type="ECO:0000313" key="8">
    <source>
        <dbReference type="EMBL" id="MFC4633017.1"/>
    </source>
</evidence>
<dbReference type="PROSITE" id="PS51892">
    <property type="entry name" value="SUBTILASE"/>
    <property type="match status" value="1"/>
</dbReference>
<protein>
    <submittedName>
        <fullName evidence="8">S8 family serine peptidase</fullName>
    </submittedName>
</protein>
<dbReference type="EMBL" id="JBHSFV010000001">
    <property type="protein sequence ID" value="MFC4633017.1"/>
    <property type="molecule type" value="Genomic_DNA"/>
</dbReference>
<dbReference type="Gene3D" id="3.40.50.200">
    <property type="entry name" value="Peptidase S8/S53 domain"/>
    <property type="match status" value="1"/>
</dbReference>
<reference evidence="9" key="1">
    <citation type="journal article" date="2019" name="Int. J. Syst. Evol. Microbiol.">
        <title>The Global Catalogue of Microorganisms (GCM) 10K type strain sequencing project: providing services to taxonomists for standard genome sequencing and annotation.</title>
        <authorList>
            <consortium name="The Broad Institute Genomics Platform"/>
            <consortium name="The Broad Institute Genome Sequencing Center for Infectious Disease"/>
            <person name="Wu L."/>
            <person name="Ma J."/>
        </authorList>
    </citation>
    <scope>NUCLEOTIDE SEQUENCE [LARGE SCALE GENOMIC DNA]</scope>
    <source>
        <strain evidence="9">YJ-61-S</strain>
    </source>
</reference>
<comment type="similarity">
    <text evidence="1 5 6">Belongs to the peptidase S8 family.</text>
</comment>
<evidence type="ECO:0000256" key="2">
    <source>
        <dbReference type="ARBA" id="ARBA00022670"/>
    </source>
</evidence>
<proteinExistence type="inferred from homology"/>
<dbReference type="SUPFAM" id="SSF52743">
    <property type="entry name" value="Subtilisin-like"/>
    <property type="match status" value="1"/>
</dbReference>
<evidence type="ECO:0000256" key="3">
    <source>
        <dbReference type="ARBA" id="ARBA00022801"/>
    </source>
</evidence>
<evidence type="ECO:0000256" key="1">
    <source>
        <dbReference type="ARBA" id="ARBA00011073"/>
    </source>
</evidence>
<dbReference type="InterPro" id="IPR036852">
    <property type="entry name" value="Peptidase_S8/S53_dom_sf"/>
</dbReference>
<dbReference type="InterPro" id="IPR023827">
    <property type="entry name" value="Peptidase_S8_Asp-AS"/>
</dbReference>
<dbReference type="RefSeq" id="WP_379977176.1">
    <property type="nucleotide sequence ID" value="NZ_JBHSFV010000001.1"/>
</dbReference>
<evidence type="ECO:0000259" key="7">
    <source>
        <dbReference type="Pfam" id="PF00082"/>
    </source>
</evidence>
<gene>
    <name evidence="8" type="ORF">ACFO3O_03815</name>
</gene>
<evidence type="ECO:0000256" key="5">
    <source>
        <dbReference type="PROSITE-ProRule" id="PRU01240"/>
    </source>
</evidence>
<comment type="caution">
    <text evidence="8">The sequence shown here is derived from an EMBL/GenBank/DDBJ whole genome shotgun (WGS) entry which is preliminary data.</text>
</comment>
<dbReference type="PRINTS" id="PR00723">
    <property type="entry name" value="SUBTILISIN"/>
</dbReference>
<feature type="active site" description="Charge relay system" evidence="5">
    <location>
        <position position="373"/>
    </location>
</feature>
<organism evidence="8 9">
    <name type="scientific">Dokdonia ponticola</name>
    <dbReference type="NCBI Taxonomy" id="2041041"/>
    <lineage>
        <taxon>Bacteria</taxon>
        <taxon>Pseudomonadati</taxon>
        <taxon>Bacteroidota</taxon>
        <taxon>Flavobacteriia</taxon>
        <taxon>Flavobacteriales</taxon>
        <taxon>Flavobacteriaceae</taxon>
        <taxon>Dokdonia</taxon>
    </lineage>
</organism>
<keyword evidence="9" id="KW-1185">Reference proteome</keyword>
<keyword evidence="2 5" id="KW-0645">Protease</keyword>
<keyword evidence="3 5" id="KW-0378">Hydrolase</keyword>
<feature type="active site" description="Charge relay system" evidence="5">
    <location>
        <position position="163"/>
    </location>
</feature>
<name>A0ABV9HS59_9FLAO</name>
<dbReference type="InterPro" id="IPR050131">
    <property type="entry name" value="Peptidase_S8_subtilisin-like"/>
</dbReference>
<evidence type="ECO:0000256" key="6">
    <source>
        <dbReference type="RuleBase" id="RU003355"/>
    </source>
</evidence>
<evidence type="ECO:0000313" key="9">
    <source>
        <dbReference type="Proteomes" id="UP001596043"/>
    </source>
</evidence>
<dbReference type="PANTHER" id="PTHR43806">
    <property type="entry name" value="PEPTIDASE S8"/>
    <property type="match status" value="1"/>
</dbReference>
<dbReference type="CDD" id="cd00306">
    <property type="entry name" value="Peptidases_S8_S53"/>
    <property type="match status" value="1"/>
</dbReference>
<evidence type="ECO:0000256" key="4">
    <source>
        <dbReference type="ARBA" id="ARBA00022825"/>
    </source>
</evidence>
<feature type="active site" description="Charge relay system" evidence="5">
    <location>
        <position position="211"/>
    </location>
</feature>